<protein>
    <submittedName>
        <fullName evidence="1">Uncharacterized protein</fullName>
    </submittedName>
</protein>
<name>A0ABP8L188_9BURK</name>
<organism evidence="1 2">
    <name type="scientific">Acidovorax lacteus</name>
    <dbReference type="NCBI Taxonomy" id="1924988"/>
    <lineage>
        <taxon>Bacteria</taxon>
        <taxon>Pseudomonadati</taxon>
        <taxon>Pseudomonadota</taxon>
        <taxon>Betaproteobacteria</taxon>
        <taxon>Burkholderiales</taxon>
        <taxon>Comamonadaceae</taxon>
        <taxon>Acidovorax</taxon>
    </lineage>
</organism>
<keyword evidence="2" id="KW-1185">Reference proteome</keyword>
<dbReference type="EMBL" id="BAABEX010000007">
    <property type="protein sequence ID" value="GAA4420187.1"/>
    <property type="molecule type" value="Genomic_DNA"/>
</dbReference>
<sequence length="66" mass="7336">MSDSDHFHMPLFRPGTAVAWHGQPETVSHVILRRGGLFVYLVGHEAPVAAERLALTPSRFTALRVE</sequence>
<reference evidence="2" key="1">
    <citation type="journal article" date="2019" name="Int. J. Syst. Evol. Microbiol.">
        <title>The Global Catalogue of Microorganisms (GCM) 10K type strain sequencing project: providing services to taxonomists for standard genome sequencing and annotation.</title>
        <authorList>
            <consortium name="The Broad Institute Genomics Platform"/>
            <consortium name="The Broad Institute Genome Sequencing Center for Infectious Disease"/>
            <person name="Wu L."/>
            <person name="Ma J."/>
        </authorList>
    </citation>
    <scope>NUCLEOTIDE SEQUENCE [LARGE SCALE GENOMIC DNA]</scope>
    <source>
        <strain evidence="2">JCM 31890</strain>
    </source>
</reference>
<evidence type="ECO:0000313" key="2">
    <source>
        <dbReference type="Proteomes" id="UP001501788"/>
    </source>
</evidence>
<accession>A0ABP8L188</accession>
<gene>
    <name evidence="1" type="ORF">GCM10023090_07390</name>
</gene>
<dbReference type="Proteomes" id="UP001501788">
    <property type="component" value="Unassembled WGS sequence"/>
</dbReference>
<proteinExistence type="predicted"/>
<comment type="caution">
    <text evidence="1">The sequence shown here is derived from an EMBL/GenBank/DDBJ whole genome shotgun (WGS) entry which is preliminary data.</text>
</comment>
<dbReference type="RefSeq" id="WP_345061277.1">
    <property type="nucleotide sequence ID" value="NZ_BAABEX010000007.1"/>
</dbReference>
<evidence type="ECO:0000313" key="1">
    <source>
        <dbReference type="EMBL" id="GAA4420187.1"/>
    </source>
</evidence>